<keyword evidence="6" id="KW-0695">RNA-directed DNA polymerase</keyword>
<dbReference type="InterPro" id="IPR043502">
    <property type="entry name" value="DNA/RNA_pol_sf"/>
</dbReference>
<dbReference type="InterPro" id="IPR000477">
    <property type="entry name" value="RT_dom"/>
</dbReference>
<accession>A0A8H3M269</accession>
<dbReference type="OrthoDB" id="5582742at2759"/>
<dbReference type="InterPro" id="IPR043128">
    <property type="entry name" value="Rev_trsase/Diguanyl_cyclase"/>
</dbReference>
<evidence type="ECO:0000256" key="1">
    <source>
        <dbReference type="ARBA" id="ARBA00022679"/>
    </source>
</evidence>
<evidence type="ECO:0000259" key="9">
    <source>
        <dbReference type="Pfam" id="PF17921"/>
    </source>
</evidence>
<dbReference type="GO" id="GO:0003676">
    <property type="term" value="F:nucleic acid binding"/>
    <property type="evidence" value="ECO:0007669"/>
    <property type="project" value="InterPro"/>
</dbReference>
<protein>
    <submittedName>
        <fullName evidence="10">Uncharacterized protein LOC105343682</fullName>
    </submittedName>
</protein>
<sequence>MLETLSGSQWFSSLDLASGFWQVELDQKEREKSTFITRFGTYEFTVMPFGLCNAPATFQRLMDTVLRDILWQFVVVYIDDINDEIPFLGHVVSRHVEPLNRLLKKNTPFVWRNDQVDSFEYLKTCLMTPPILSYPNFEKPFILYTDASTFALGTILSQKNEDKKERVIAYASRTLGKHERNYGITELECLAVVWAVKHFHHYLHGQKFTVITDHTALRYLLNLSNPTGRLGRWLMFLNSYNLKIINRPGKQHTYFLTTLLLPVHLSKEQQAAIKRKSRYFVVIDEQLYKKNKSNPNWPLKVVKQDEIDDVLHHMHSDPLAGHFSLDETYRKIKIRYYWPQMFEDVRNYVKTCDECQRRAYHPQTNGLVEHFNRTLCETLAKFANENKNDWDLYVSTALFAYRTRKHNTTRHEPFYLMYGRETILPIEFKVATSAMLNIGNDEQEDLLNRVRMISGRMAEERLVTQDRIYDQQQRQKQKYDKNIKEQYYKIGDLVLLYKSHLRERKKLEERWTGPYYIHEVRENGVYKLRTMEGKILKVPVNSERLKQYYSRGDLDLLMPNEGHAVGYMPPYSNGMELEEKFNVTLRALFHAKRLQNRSLQLFCAYFLGKILEEEADPLSK</sequence>
<dbReference type="InterPro" id="IPR041373">
    <property type="entry name" value="RT_RNaseH"/>
</dbReference>
<evidence type="ECO:0000259" key="8">
    <source>
        <dbReference type="Pfam" id="PF17917"/>
    </source>
</evidence>
<keyword evidence="2" id="KW-0548">Nucleotidyltransferase</keyword>
<dbReference type="GO" id="GO:0003964">
    <property type="term" value="F:RNA-directed DNA polymerase activity"/>
    <property type="evidence" value="ECO:0007669"/>
    <property type="project" value="UniProtKB-KW"/>
</dbReference>
<comment type="caution">
    <text evidence="10">The sequence shown here is derived from an EMBL/GenBank/DDBJ whole genome shotgun (WGS) entry which is preliminary data.</text>
</comment>
<evidence type="ECO:0000256" key="2">
    <source>
        <dbReference type="ARBA" id="ARBA00022695"/>
    </source>
</evidence>
<dbReference type="InterPro" id="IPR050951">
    <property type="entry name" value="Retrovirus_Pol_polyprotein"/>
</dbReference>
<evidence type="ECO:0000259" key="7">
    <source>
        <dbReference type="Pfam" id="PF00078"/>
    </source>
</evidence>
<keyword evidence="4" id="KW-0255">Endonuclease</keyword>
<feature type="domain" description="Integrase zinc-binding" evidence="9">
    <location>
        <begin position="303"/>
        <end position="359"/>
    </location>
</feature>
<evidence type="ECO:0000256" key="5">
    <source>
        <dbReference type="ARBA" id="ARBA00022801"/>
    </source>
</evidence>
<dbReference type="GO" id="GO:0016787">
    <property type="term" value="F:hydrolase activity"/>
    <property type="evidence" value="ECO:0007669"/>
    <property type="project" value="UniProtKB-KW"/>
</dbReference>
<organism evidence="10 11">
    <name type="scientific">Rhizophagus clarus</name>
    <dbReference type="NCBI Taxonomy" id="94130"/>
    <lineage>
        <taxon>Eukaryota</taxon>
        <taxon>Fungi</taxon>
        <taxon>Fungi incertae sedis</taxon>
        <taxon>Mucoromycota</taxon>
        <taxon>Glomeromycotina</taxon>
        <taxon>Glomeromycetes</taxon>
        <taxon>Glomerales</taxon>
        <taxon>Glomeraceae</taxon>
        <taxon>Rhizophagus</taxon>
    </lineage>
</organism>
<feature type="domain" description="Reverse transcriptase" evidence="7">
    <location>
        <begin position="4"/>
        <end position="81"/>
    </location>
</feature>
<reference evidence="10" key="1">
    <citation type="submission" date="2019-10" db="EMBL/GenBank/DDBJ databases">
        <title>Conservation and host-specific expression of non-tandemly repeated heterogenous ribosome RNA gene in arbuscular mycorrhizal fungi.</title>
        <authorList>
            <person name="Maeda T."/>
            <person name="Kobayashi Y."/>
            <person name="Nakagawa T."/>
            <person name="Ezawa T."/>
            <person name="Yamaguchi K."/>
            <person name="Bino T."/>
            <person name="Nishimoto Y."/>
            <person name="Shigenobu S."/>
            <person name="Kawaguchi M."/>
        </authorList>
    </citation>
    <scope>NUCLEOTIDE SEQUENCE</scope>
    <source>
        <strain evidence="10">HR1</strain>
    </source>
</reference>
<feature type="domain" description="Reverse transcriptase RNase H-like" evidence="8">
    <location>
        <begin position="136"/>
        <end position="240"/>
    </location>
</feature>
<keyword evidence="5" id="KW-0378">Hydrolase</keyword>
<dbReference type="Pfam" id="PF00078">
    <property type="entry name" value="RVT_1"/>
    <property type="match status" value="1"/>
</dbReference>
<dbReference type="Gene3D" id="3.30.420.10">
    <property type="entry name" value="Ribonuclease H-like superfamily/Ribonuclease H"/>
    <property type="match status" value="1"/>
</dbReference>
<evidence type="ECO:0000256" key="3">
    <source>
        <dbReference type="ARBA" id="ARBA00022722"/>
    </source>
</evidence>
<evidence type="ECO:0000313" key="11">
    <source>
        <dbReference type="Proteomes" id="UP000615446"/>
    </source>
</evidence>
<dbReference type="Pfam" id="PF17917">
    <property type="entry name" value="RT_RNaseH"/>
    <property type="match status" value="1"/>
</dbReference>
<proteinExistence type="predicted"/>
<dbReference type="Gene3D" id="3.30.70.270">
    <property type="match status" value="2"/>
</dbReference>
<name>A0A8H3M269_9GLOM</name>
<dbReference type="InterPro" id="IPR041588">
    <property type="entry name" value="Integrase_H2C2"/>
</dbReference>
<dbReference type="SUPFAM" id="SSF56672">
    <property type="entry name" value="DNA/RNA polymerases"/>
    <property type="match status" value="1"/>
</dbReference>
<dbReference type="FunFam" id="3.10.20.370:FF:000001">
    <property type="entry name" value="Retrovirus-related Pol polyprotein from transposon 17.6-like protein"/>
    <property type="match status" value="1"/>
</dbReference>
<evidence type="ECO:0000313" key="10">
    <source>
        <dbReference type="EMBL" id="GES99293.1"/>
    </source>
</evidence>
<dbReference type="Proteomes" id="UP000615446">
    <property type="component" value="Unassembled WGS sequence"/>
</dbReference>
<dbReference type="InterPro" id="IPR036397">
    <property type="entry name" value="RNaseH_sf"/>
</dbReference>
<dbReference type="FunFam" id="1.10.340.70:FF:000001">
    <property type="entry name" value="Retrovirus-related Pol polyprotein from transposon gypsy-like Protein"/>
    <property type="match status" value="1"/>
</dbReference>
<gene>
    <name evidence="10" type="ORF">RCL2_002580400</name>
</gene>
<dbReference type="AlphaFoldDB" id="A0A8H3M269"/>
<dbReference type="Gene3D" id="3.10.10.10">
    <property type="entry name" value="HIV Type 1 Reverse Transcriptase, subunit A, domain 1"/>
    <property type="match status" value="1"/>
</dbReference>
<keyword evidence="3" id="KW-0540">Nuclease</keyword>
<dbReference type="InterPro" id="IPR012337">
    <property type="entry name" value="RNaseH-like_sf"/>
</dbReference>
<dbReference type="Pfam" id="PF17921">
    <property type="entry name" value="Integrase_H2C2"/>
    <property type="match status" value="1"/>
</dbReference>
<dbReference type="SUPFAM" id="SSF53098">
    <property type="entry name" value="Ribonuclease H-like"/>
    <property type="match status" value="1"/>
</dbReference>
<dbReference type="EMBL" id="BLAL01000278">
    <property type="protein sequence ID" value="GES99293.1"/>
    <property type="molecule type" value="Genomic_DNA"/>
</dbReference>
<dbReference type="CDD" id="cd01647">
    <property type="entry name" value="RT_LTR"/>
    <property type="match status" value="1"/>
</dbReference>
<evidence type="ECO:0000256" key="6">
    <source>
        <dbReference type="ARBA" id="ARBA00022918"/>
    </source>
</evidence>
<dbReference type="Gene3D" id="3.10.20.370">
    <property type="match status" value="1"/>
</dbReference>
<dbReference type="PANTHER" id="PTHR37984">
    <property type="entry name" value="PROTEIN CBG26694"/>
    <property type="match status" value="1"/>
</dbReference>
<dbReference type="GO" id="GO:0004519">
    <property type="term" value="F:endonuclease activity"/>
    <property type="evidence" value="ECO:0007669"/>
    <property type="project" value="UniProtKB-KW"/>
</dbReference>
<dbReference type="PANTHER" id="PTHR37984:SF5">
    <property type="entry name" value="PROTEIN NYNRIN-LIKE"/>
    <property type="match status" value="1"/>
</dbReference>
<dbReference type="CDD" id="cd09274">
    <property type="entry name" value="RNase_HI_RT_Ty3"/>
    <property type="match status" value="1"/>
</dbReference>
<evidence type="ECO:0000256" key="4">
    <source>
        <dbReference type="ARBA" id="ARBA00022759"/>
    </source>
</evidence>
<keyword evidence="1" id="KW-0808">Transferase</keyword>
<dbReference type="Gene3D" id="1.10.340.70">
    <property type="match status" value="1"/>
</dbReference>